<evidence type="ECO:0000256" key="11">
    <source>
        <dbReference type="ARBA" id="ARBA00022759"/>
    </source>
</evidence>
<dbReference type="FunFam" id="3.30.420.10:FF:000113">
    <property type="entry name" value="Ribonuclease HII"/>
    <property type="match status" value="1"/>
</dbReference>
<dbReference type="InterPro" id="IPR024567">
    <property type="entry name" value="RNase_HII/HIII_dom"/>
</dbReference>
<dbReference type="InterPro" id="IPR001352">
    <property type="entry name" value="RNase_HII/HIII"/>
</dbReference>
<dbReference type="NCBIfam" id="NF000595">
    <property type="entry name" value="PRK00015.1-3"/>
    <property type="match status" value="1"/>
</dbReference>
<dbReference type="NCBIfam" id="NF000598">
    <property type="entry name" value="PRK00015.2-2"/>
    <property type="match status" value="1"/>
</dbReference>
<evidence type="ECO:0000256" key="3">
    <source>
        <dbReference type="ARBA" id="ARBA00004065"/>
    </source>
</evidence>
<evidence type="ECO:0000256" key="10">
    <source>
        <dbReference type="ARBA" id="ARBA00022723"/>
    </source>
</evidence>
<dbReference type="GO" id="GO:0003723">
    <property type="term" value="F:RNA binding"/>
    <property type="evidence" value="ECO:0007669"/>
    <property type="project" value="UniProtKB-UniRule"/>
</dbReference>
<evidence type="ECO:0000256" key="14">
    <source>
        <dbReference type="HAMAP-Rule" id="MF_00052"/>
    </source>
</evidence>
<dbReference type="CDD" id="cd07182">
    <property type="entry name" value="RNase_HII_bacteria_HII_like"/>
    <property type="match status" value="1"/>
</dbReference>
<feature type="domain" description="RNase H type-2" evidence="17">
    <location>
        <begin position="20"/>
        <end position="211"/>
    </location>
</feature>
<gene>
    <name evidence="14 18" type="primary">rnhB</name>
    <name evidence="18" type="ORF">CEPID_07865</name>
</gene>
<keyword evidence="10 14" id="KW-0479">Metal-binding</keyword>
<reference evidence="18 19" key="1">
    <citation type="submission" date="2015-05" db="EMBL/GenBank/DDBJ databases">
        <title>Complete genome sequence of Corynebacterium epidermidicanis DSM 45586, isolated from the skin of a dog suffering from pruritus.</title>
        <authorList>
            <person name="Ruckert C."/>
            <person name="Albersmeier A."/>
            <person name="Winkler A."/>
            <person name="Tauch A."/>
        </authorList>
    </citation>
    <scope>NUCLEOTIDE SEQUENCE [LARGE SCALE GENOMIC DNA]</scope>
    <source>
        <strain evidence="18 19">DSM 45586</strain>
    </source>
</reference>
<evidence type="ECO:0000256" key="13">
    <source>
        <dbReference type="ARBA" id="ARBA00023211"/>
    </source>
</evidence>
<accession>A0A0G3GV63</accession>
<evidence type="ECO:0000256" key="15">
    <source>
        <dbReference type="PROSITE-ProRule" id="PRU01319"/>
    </source>
</evidence>
<comment type="cofactor">
    <cofactor evidence="14 15">
        <name>Mn(2+)</name>
        <dbReference type="ChEBI" id="CHEBI:29035"/>
    </cofactor>
    <cofactor evidence="14 15">
        <name>Mg(2+)</name>
        <dbReference type="ChEBI" id="CHEBI:18420"/>
    </cofactor>
    <text evidence="14 15">Manganese or magnesium. Binds 1 divalent metal ion per monomer in the absence of substrate. May bind a second metal ion after substrate binding.</text>
</comment>
<feature type="binding site" evidence="14 15">
    <location>
        <position position="27"/>
    </location>
    <ligand>
        <name>a divalent metal cation</name>
        <dbReference type="ChEBI" id="CHEBI:60240"/>
    </ligand>
</feature>
<dbReference type="InterPro" id="IPR036397">
    <property type="entry name" value="RNaseH_sf"/>
</dbReference>
<name>A0A0G3GV63_9CORY</name>
<evidence type="ECO:0000256" key="4">
    <source>
        <dbReference type="ARBA" id="ARBA00004496"/>
    </source>
</evidence>
<dbReference type="GO" id="GO:0004523">
    <property type="term" value="F:RNA-DNA hybrid ribonuclease activity"/>
    <property type="evidence" value="ECO:0007669"/>
    <property type="project" value="UniProtKB-UniRule"/>
</dbReference>
<dbReference type="GO" id="GO:0005737">
    <property type="term" value="C:cytoplasm"/>
    <property type="evidence" value="ECO:0007669"/>
    <property type="project" value="UniProtKB-SubCell"/>
</dbReference>
<dbReference type="GO" id="GO:0032299">
    <property type="term" value="C:ribonuclease H2 complex"/>
    <property type="evidence" value="ECO:0007669"/>
    <property type="project" value="TreeGrafter"/>
</dbReference>
<evidence type="ECO:0000313" key="19">
    <source>
        <dbReference type="Proteomes" id="UP000035368"/>
    </source>
</evidence>
<dbReference type="PATRIC" id="fig|1050174.4.peg.1582"/>
<dbReference type="Proteomes" id="UP000035368">
    <property type="component" value="Chromosome"/>
</dbReference>
<dbReference type="AlphaFoldDB" id="A0A0G3GV63"/>
<dbReference type="STRING" id="1050174.CEPID_07865"/>
<dbReference type="GO" id="GO:0006298">
    <property type="term" value="P:mismatch repair"/>
    <property type="evidence" value="ECO:0007669"/>
    <property type="project" value="TreeGrafter"/>
</dbReference>
<sequence>MRKLKQLRTYEVGLSKAGLGPVAGVDEAGRGACAGPIVIAACILPDRTIPALDQLQDSKKLSPARRAQLFPLIKKYAVSWSIVEFSAAEIDTLGIQYSNIAGMRRAIAGLDQQPSYVLIDGFAVPGLTVPSLPIVGGDDAARCIAAASVLAKHHRDEVMAFMDARWPDYGFAAHKGYGTKVHMDAVRRHGGSAIHRYSYANVAAAHGQWLVDKGQR</sequence>
<dbReference type="EMBL" id="CP011541">
    <property type="protein sequence ID" value="AKK03423.1"/>
    <property type="molecule type" value="Genomic_DNA"/>
</dbReference>
<evidence type="ECO:0000256" key="1">
    <source>
        <dbReference type="ARBA" id="ARBA00000077"/>
    </source>
</evidence>
<dbReference type="RefSeq" id="WP_047240459.1">
    <property type="nucleotide sequence ID" value="NZ_CP011541.1"/>
</dbReference>
<dbReference type="PANTHER" id="PTHR10954:SF18">
    <property type="entry name" value="RIBONUCLEASE HII"/>
    <property type="match status" value="1"/>
</dbReference>
<keyword evidence="12 14" id="KW-0378">Hydrolase</keyword>
<evidence type="ECO:0000313" key="18">
    <source>
        <dbReference type="EMBL" id="AKK03423.1"/>
    </source>
</evidence>
<dbReference type="SUPFAM" id="SSF53098">
    <property type="entry name" value="Ribonuclease H-like"/>
    <property type="match status" value="1"/>
</dbReference>
<comment type="subcellular location">
    <subcellularLocation>
        <location evidence="4 14">Cytoplasm</location>
    </subcellularLocation>
</comment>
<dbReference type="GO" id="GO:0030145">
    <property type="term" value="F:manganese ion binding"/>
    <property type="evidence" value="ECO:0007669"/>
    <property type="project" value="UniProtKB-UniRule"/>
</dbReference>
<keyword evidence="11 14" id="KW-0255">Endonuclease</keyword>
<dbReference type="HAMAP" id="MF_00052_B">
    <property type="entry name" value="RNase_HII_B"/>
    <property type="match status" value="1"/>
</dbReference>
<comment type="catalytic activity">
    <reaction evidence="1 14 15 16">
        <text>Endonucleolytic cleavage to 5'-phosphomonoester.</text>
        <dbReference type="EC" id="3.1.26.4"/>
    </reaction>
</comment>
<comment type="similarity">
    <text evidence="5 14 16">Belongs to the RNase HII family.</text>
</comment>
<evidence type="ECO:0000256" key="5">
    <source>
        <dbReference type="ARBA" id="ARBA00007383"/>
    </source>
</evidence>
<evidence type="ECO:0000259" key="17">
    <source>
        <dbReference type="PROSITE" id="PS51975"/>
    </source>
</evidence>
<evidence type="ECO:0000256" key="6">
    <source>
        <dbReference type="ARBA" id="ARBA00012180"/>
    </source>
</evidence>
<keyword evidence="13 14" id="KW-0464">Manganese</keyword>
<feature type="binding site" evidence="14 15">
    <location>
        <position position="26"/>
    </location>
    <ligand>
        <name>a divalent metal cation</name>
        <dbReference type="ChEBI" id="CHEBI:60240"/>
    </ligand>
</feature>
<dbReference type="OrthoDB" id="9803420at2"/>
<keyword evidence="9 14" id="KW-0540">Nuclease</keyword>
<feature type="binding site" evidence="14 15">
    <location>
        <position position="120"/>
    </location>
    <ligand>
        <name>a divalent metal cation</name>
        <dbReference type="ChEBI" id="CHEBI:60240"/>
    </ligand>
</feature>
<evidence type="ECO:0000256" key="12">
    <source>
        <dbReference type="ARBA" id="ARBA00022801"/>
    </source>
</evidence>
<dbReference type="GO" id="GO:0043137">
    <property type="term" value="P:DNA replication, removal of RNA primer"/>
    <property type="evidence" value="ECO:0007669"/>
    <property type="project" value="TreeGrafter"/>
</dbReference>
<comment type="cofactor">
    <cofactor evidence="2">
        <name>Mg(2+)</name>
        <dbReference type="ChEBI" id="CHEBI:18420"/>
    </cofactor>
</comment>
<evidence type="ECO:0000256" key="8">
    <source>
        <dbReference type="ARBA" id="ARBA00022490"/>
    </source>
</evidence>
<evidence type="ECO:0000256" key="7">
    <source>
        <dbReference type="ARBA" id="ARBA00019179"/>
    </source>
</evidence>
<dbReference type="Pfam" id="PF01351">
    <property type="entry name" value="RNase_HII"/>
    <property type="match status" value="1"/>
</dbReference>
<dbReference type="Gene3D" id="3.30.420.10">
    <property type="entry name" value="Ribonuclease H-like superfamily/Ribonuclease H"/>
    <property type="match status" value="1"/>
</dbReference>
<organism evidence="18 19">
    <name type="scientific">Corynebacterium epidermidicanis</name>
    <dbReference type="NCBI Taxonomy" id="1050174"/>
    <lineage>
        <taxon>Bacteria</taxon>
        <taxon>Bacillati</taxon>
        <taxon>Actinomycetota</taxon>
        <taxon>Actinomycetes</taxon>
        <taxon>Mycobacteriales</taxon>
        <taxon>Corynebacteriaceae</taxon>
        <taxon>Corynebacterium</taxon>
    </lineage>
</organism>
<evidence type="ECO:0000256" key="2">
    <source>
        <dbReference type="ARBA" id="ARBA00001946"/>
    </source>
</evidence>
<dbReference type="EC" id="3.1.26.4" evidence="6 14"/>
<evidence type="ECO:0000256" key="9">
    <source>
        <dbReference type="ARBA" id="ARBA00022722"/>
    </source>
</evidence>
<protein>
    <recommendedName>
        <fullName evidence="7 14">Ribonuclease HII</fullName>
        <shortName evidence="14">RNase HII</shortName>
        <ecNumber evidence="6 14">3.1.26.4</ecNumber>
    </recommendedName>
</protein>
<proteinExistence type="inferred from homology"/>
<dbReference type="PANTHER" id="PTHR10954">
    <property type="entry name" value="RIBONUCLEASE H2 SUBUNIT A"/>
    <property type="match status" value="1"/>
</dbReference>
<dbReference type="InterPro" id="IPR012337">
    <property type="entry name" value="RNaseH-like_sf"/>
</dbReference>
<keyword evidence="19" id="KW-1185">Reference proteome</keyword>
<dbReference type="InterPro" id="IPR022898">
    <property type="entry name" value="RNase_HII"/>
</dbReference>
<comment type="function">
    <text evidence="3 14 16">Endonuclease that specifically degrades the RNA of RNA-DNA hybrids.</text>
</comment>
<dbReference type="KEGG" id="cei:CEPID_07865"/>
<keyword evidence="8 14" id="KW-0963">Cytoplasm</keyword>
<dbReference type="PROSITE" id="PS51975">
    <property type="entry name" value="RNASE_H_2"/>
    <property type="match status" value="1"/>
</dbReference>
<evidence type="ECO:0000256" key="16">
    <source>
        <dbReference type="RuleBase" id="RU003515"/>
    </source>
</evidence>